<keyword evidence="1" id="KW-0812">Transmembrane</keyword>
<dbReference type="RefSeq" id="WP_020510822.1">
    <property type="nucleotide sequence ID" value="NZ_JBIAZU010000002.1"/>
</dbReference>
<evidence type="ECO:0000256" key="1">
    <source>
        <dbReference type="SAM" id="Phobius"/>
    </source>
</evidence>
<accession>A0ABW6WA65</accession>
<keyword evidence="3" id="KW-1185">Reference proteome</keyword>
<feature type="transmembrane region" description="Helical" evidence="1">
    <location>
        <begin position="68"/>
        <end position="93"/>
    </location>
</feature>
<reference evidence="2 3" key="1">
    <citation type="submission" date="2024-10" db="EMBL/GenBank/DDBJ databases">
        <title>The Natural Products Discovery Center: Release of the First 8490 Sequenced Strains for Exploring Actinobacteria Biosynthetic Diversity.</title>
        <authorList>
            <person name="Kalkreuter E."/>
            <person name="Kautsar S.A."/>
            <person name="Yang D."/>
            <person name="Bader C.D."/>
            <person name="Teijaro C.N."/>
            <person name="Fluegel L."/>
            <person name="Davis C.M."/>
            <person name="Simpson J.R."/>
            <person name="Lauterbach L."/>
            <person name="Steele A.D."/>
            <person name="Gui C."/>
            <person name="Meng S."/>
            <person name="Li G."/>
            <person name="Viehrig K."/>
            <person name="Ye F."/>
            <person name="Su P."/>
            <person name="Kiefer A.F."/>
            <person name="Nichols A."/>
            <person name="Cepeda A.J."/>
            <person name="Yan W."/>
            <person name="Fan B."/>
            <person name="Jiang Y."/>
            <person name="Adhikari A."/>
            <person name="Zheng C.-J."/>
            <person name="Schuster L."/>
            <person name="Cowan T.M."/>
            <person name="Smanski M.J."/>
            <person name="Chevrette M.G."/>
            <person name="De Carvalho L.P.S."/>
            <person name="Shen B."/>
        </authorList>
    </citation>
    <scope>NUCLEOTIDE SEQUENCE [LARGE SCALE GENOMIC DNA]</scope>
    <source>
        <strain evidence="2 3">NPDC000087</strain>
    </source>
</reference>
<name>A0ABW6WA65_9ACTN</name>
<feature type="transmembrane region" description="Helical" evidence="1">
    <location>
        <begin position="310"/>
        <end position="330"/>
    </location>
</feature>
<dbReference type="Proteomes" id="UP001602245">
    <property type="component" value="Unassembled WGS sequence"/>
</dbReference>
<organism evidence="2 3">
    <name type="scientific">Paractinoplanes globisporus</name>
    <dbReference type="NCBI Taxonomy" id="113565"/>
    <lineage>
        <taxon>Bacteria</taxon>
        <taxon>Bacillati</taxon>
        <taxon>Actinomycetota</taxon>
        <taxon>Actinomycetes</taxon>
        <taxon>Micromonosporales</taxon>
        <taxon>Micromonosporaceae</taxon>
        <taxon>Paractinoplanes</taxon>
    </lineage>
</organism>
<feature type="transmembrane region" description="Helical" evidence="1">
    <location>
        <begin position="232"/>
        <end position="252"/>
    </location>
</feature>
<proteinExistence type="predicted"/>
<evidence type="ECO:0000313" key="3">
    <source>
        <dbReference type="Proteomes" id="UP001602245"/>
    </source>
</evidence>
<comment type="caution">
    <text evidence="2">The sequence shown here is derived from an EMBL/GenBank/DDBJ whole genome shotgun (WGS) entry which is preliminary data.</text>
</comment>
<dbReference type="EMBL" id="JBIAZU010000002">
    <property type="protein sequence ID" value="MFF5290203.1"/>
    <property type="molecule type" value="Genomic_DNA"/>
</dbReference>
<keyword evidence="1" id="KW-1133">Transmembrane helix</keyword>
<feature type="transmembrane region" description="Helical" evidence="1">
    <location>
        <begin position="264"/>
        <end position="282"/>
    </location>
</feature>
<sequence length="347" mass="36416">MTARLERRYRRLLRAYPKAYRDHRGSEMVTTLLDLAEAGDGGPGFRLSVHLILAGLRQRFRLPARRPLAWLGALLAAVALGAFGAAGGTWLGWQTAASIPSHVSLRALNAAITGMPAPAAVYTDLSAMKGPGTLVRADGSSDYSAERVRSALTSAGWRITSFREEDGAIVVGDLRDGQDAPAKSVYYTATKGGLKLQGDGTVIVGGADRGLTGQASYGTEVWPREPAVVRPLTIAGLVVGALAGWLLAASAAARLSRSGRLRRWLAAGLSAAGLAAIAVPAYQHYRDTYQVMVYAQGSPYPYIVDGPRDAGLTLICTVIGLLAIAAAVALTRTRRAPAPLVAVADSD</sequence>
<evidence type="ECO:0000313" key="2">
    <source>
        <dbReference type="EMBL" id="MFF5290203.1"/>
    </source>
</evidence>
<keyword evidence="1" id="KW-0472">Membrane</keyword>
<gene>
    <name evidence="2" type="ORF">ACFY35_12215</name>
</gene>
<protein>
    <submittedName>
        <fullName evidence="2">Uncharacterized protein</fullName>
    </submittedName>
</protein>